<dbReference type="InterPro" id="IPR058208">
    <property type="entry name" value="PACE"/>
</dbReference>
<dbReference type="GeneID" id="76203776"/>
<comment type="caution">
    <text evidence="3">The sequence shown here is derived from an EMBL/GenBank/DDBJ whole genome shotgun (WGS) entry which is preliminary data.</text>
</comment>
<organism evidence="3 4">
    <name type="scientific">Acetobacter orientalis</name>
    <dbReference type="NCBI Taxonomy" id="146474"/>
    <lineage>
        <taxon>Bacteria</taxon>
        <taxon>Pseudomonadati</taxon>
        <taxon>Pseudomonadota</taxon>
        <taxon>Alphaproteobacteria</taxon>
        <taxon>Acetobacterales</taxon>
        <taxon>Acetobacteraceae</taxon>
        <taxon>Acetobacter</taxon>
    </lineage>
</organism>
<keyword evidence="1" id="KW-0812">Transmembrane</keyword>
<evidence type="ECO:0000313" key="4">
    <source>
        <dbReference type="Proteomes" id="UP000032670"/>
    </source>
</evidence>
<name>A0A0D6NHX8_9PROT</name>
<accession>A0A0D6NHX8</accession>
<proteinExistence type="predicted"/>
<evidence type="ECO:0000259" key="2">
    <source>
        <dbReference type="Pfam" id="PF05232"/>
    </source>
</evidence>
<feature type="transmembrane region" description="Helical" evidence="1">
    <location>
        <begin position="88"/>
        <end position="110"/>
    </location>
</feature>
<dbReference type="EMBL" id="BAMX01000010">
    <property type="protein sequence ID" value="GAN65629.1"/>
    <property type="molecule type" value="Genomic_DNA"/>
</dbReference>
<dbReference type="NCBIfam" id="NF033664">
    <property type="entry name" value="PACE_transport"/>
    <property type="match status" value="1"/>
</dbReference>
<accession>A0A6N3SUI9</accession>
<feature type="domain" description="Chlorhexidine efflux transporter" evidence="2">
    <location>
        <begin position="82"/>
        <end position="144"/>
    </location>
</feature>
<evidence type="ECO:0000313" key="3">
    <source>
        <dbReference type="EMBL" id="GAN65629.1"/>
    </source>
</evidence>
<feature type="transmembrane region" description="Helical" evidence="1">
    <location>
        <begin position="47"/>
        <end position="67"/>
    </location>
</feature>
<feature type="transmembrane region" description="Helical" evidence="1">
    <location>
        <begin position="21"/>
        <end position="41"/>
    </location>
</feature>
<keyword evidence="1" id="KW-1133">Transmembrane helix</keyword>
<keyword evidence="1" id="KW-0472">Membrane</keyword>
<evidence type="ECO:0000256" key="1">
    <source>
        <dbReference type="SAM" id="Phobius"/>
    </source>
</evidence>
<dbReference type="STRING" id="1231341.Abor_010_192"/>
<gene>
    <name evidence="3" type="ORF">Abor_010_192</name>
</gene>
<dbReference type="AlphaFoldDB" id="A0A0D6NHX8"/>
<dbReference type="Pfam" id="PF05232">
    <property type="entry name" value="BTP"/>
    <property type="match status" value="2"/>
</dbReference>
<reference evidence="3 4" key="1">
    <citation type="submission" date="2012-11" db="EMBL/GenBank/DDBJ databases">
        <title>Whole genome sequence of Acetobacter orientalis 21F-2.</title>
        <authorList>
            <person name="Azuma Y."/>
            <person name="Higashiura N."/>
            <person name="Hirakawa H."/>
            <person name="Matsushita K."/>
        </authorList>
    </citation>
    <scope>NUCLEOTIDE SEQUENCE [LARGE SCALE GENOMIC DNA]</scope>
    <source>
        <strain evidence="3 4">21F-2</strain>
    </source>
</reference>
<feature type="transmembrane region" description="Helical" evidence="1">
    <location>
        <begin position="116"/>
        <end position="139"/>
    </location>
</feature>
<protein>
    <recommendedName>
        <fullName evidence="2">Chlorhexidine efflux transporter domain-containing protein</fullName>
    </recommendedName>
</protein>
<sequence length="153" mass="17061">MSVHTSPPPLMRSTPDRIRHALLFECLALALVIPVGSHLFGLQTEQMGVIGVGSAITATVWNYLYNLGFDHVMHHLASSTRKSISIRALHTLLFEAGLQVVLLPAIALYLKISIMAAFSMSFLIALFYLIYAFLFNMAYDFIFPIKPAYSQQN</sequence>
<dbReference type="Proteomes" id="UP000032670">
    <property type="component" value="Unassembled WGS sequence"/>
</dbReference>
<feature type="domain" description="Chlorhexidine efflux transporter" evidence="2">
    <location>
        <begin position="12"/>
        <end position="74"/>
    </location>
</feature>
<keyword evidence="4" id="KW-1185">Reference proteome</keyword>
<dbReference type="InterPro" id="IPR007896">
    <property type="entry name" value="BTP_bacteria"/>
</dbReference>
<dbReference type="RefSeq" id="WP_244877866.1">
    <property type="nucleotide sequence ID" value="NZ_BAMX01000010.1"/>
</dbReference>